<accession>B9YDB6</accession>
<reference evidence="1 2" key="2">
    <citation type="submission" date="2009-02" db="EMBL/GenBank/DDBJ databases">
        <title>Draft genome sequence of Holdemania filiformis DSM 12042.</title>
        <authorList>
            <person name="Sudarsanam P."/>
            <person name="Ley R."/>
            <person name="Guruge J."/>
            <person name="Turnbaugh P.J."/>
            <person name="Mahowald M."/>
            <person name="Liep D."/>
            <person name="Gordon J."/>
        </authorList>
    </citation>
    <scope>NUCLEOTIDE SEQUENCE [LARGE SCALE GENOMIC DNA]</scope>
    <source>
        <strain evidence="1 2">DSM 12042</strain>
    </source>
</reference>
<gene>
    <name evidence="1" type="ORF">HOLDEFILI_03832</name>
</gene>
<sequence length="43" mass="5081">MLQIQSETMDNQEKHGFQDGLRVTAISVLFMDFMRFNQINCRS</sequence>
<protein>
    <submittedName>
        <fullName evidence="1">Uncharacterized protein</fullName>
    </submittedName>
</protein>
<dbReference type="EMBL" id="ACCF01000241">
    <property type="protein sequence ID" value="EEF66027.1"/>
    <property type="molecule type" value="Genomic_DNA"/>
</dbReference>
<dbReference type="Proteomes" id="UP000005950">
    <property type="component" value="Unassembled WGS sequence"/>
</dbReference>
<proteinExistence type="predicted"/>
<dbReference type="STRING" id="545696.HOLDEFILI_03832"/>
<comment type="caution">
    <text evidence="1">The sequence shown here is derived from an EMBL/GenBank/DDBJ whole genome shotgun (WGS) entry which is preliminary data.</text>
</comment>
<evidence type="ECO:0000313" key="1">
    <source>
        <dbReference type="EMBL" id="EEF66027.1"/>
    </source>
</evidence>
<dbReference type="AlphaFoldDB" id="B9YDB6"/>
<evidence type="ECO:0000313" key="2">
    <source>
        <dbReference type="Proteomes" id="UP000005950"/>
    </source>
</evidence>
<organism evidence="1 2">
    <name type="scientific">Holdemania filiformis DSM 12042</name>
    <dbReference type="NCBI Taxonomy" id="545696"/>
    <lineage>
        <taxon>Bacteria</taxon>
        <taxon>Bacillati</taxon>
        <taxon>Bacillota</taxon>
        <taxon>Erysipelotrichia</taxon>
        <taxon>Erysipelotrichales</taxon>
        <taxon>Erysipelotrichaceae</taxon>
        <taxon>Holdemania</taxon>
    </lineage>
</organism>
<reference evidence="1 2" key="1">
    <citation type="submission" date="2008-12" db="EMBL/GenBank/DDBJ databases">
        <authorList>
            <person name="Fulton L."/>
            <person name="Clifton S."/>
            <person name="Fulton B."/>
            <person name="Xu J."/>
            <person name="Minx P."/>
            <person name="Pepin K.H."/>
            <person name="Johnson M."/>
            <person name="Bhonagiri V."/>
            <person name="Nash W.E."/>
            <person name="Mardis E.R."/>
            <person name="Wilson R.K."/>
        </authorList>
    </citation>
    <scope>NUCLEOTIDE SEQUENCE [LARGE SCALE GENOMIC DNA]</scope>
    <source>
        <strain evidence="1 2">DSM 12042</strain>
    </source>
</reference>
<dbReference type="HOGENOM" id="CLU_3234568_0_0_9"/>
<name>B9YDB6_9FIRM</name>